<evidence type="ECO:0000313" key="7">
    <source>
        <dbReference type="Proteomes" id="UP000014760"/>
    </source>
</evidence>
<feature type="domain" description="TANGO6 N-terminal" evidence="4">
    <location>
        <begin position="4"/>
        <end position="277"/>
    </location>
</feature>
<dbReference type="EMBL" id="KB311659">
    <property type="protein sequence ID" value="ELT88844.1"/>
    <property type="molecule type" value="Genomic_DNA"/>
</dbReference>
<comment type="similarity">
    <text evidence="1">Belongs to the Tango6 family.</text>
</comment>
<keyword evidence="7" id="KW-1185">Reference proteome</keyword>
<organism evidence="5">
    <name type="scientific">Capitella teleta</name>
    <name type="common">Polychaete worm</name>
    <dbReference type="NCBI Taxonomy" id="283909"/>
    <lineage>
        <taxon>Eukaryota</taxon>
        <taxon>Metazoa</taxon>
        <taxon>Spiralia</taxon>
        <taxon>Lophotrochozoa</taxon>
        <taxon>Annelida</taxon>
        <taxon>Polychaeta</taxon>
        <taxon>Sedentaria</taxon>
        <taxon>Scolecida</taxon>
        <taxon>Capitellidae</taxon>
        <taxon>Capitella</taxon>
    </lineage>
</organism>
<dbReference type="PANTHER" id="PTHR20959:SF1">
    <property type="entry name" value="TRANSPORT AND GOLGI ORGANIZATION PROTEIN 6 HOMOLOG"/>
    <property type="match status" value="1"/>
</dbReference>
<dbReference type="SUPFAM" id="SSF48371">
    <property type="entry name" value="ARM repeat"/>
    <property type="match status" value="1"/>
</dbReference>
<dbReference type="InterPro" id="IPR057407">
    <property type="entry name" value="HEAT_TANGO6"/>
</dbReference>
<dbReference type="GO" id="GO:0009306">
    <property type="term" value="P:protein secretion"/>
    <property type="evidence" value="ECO:0007669"/>
    <property type="project" value="TreeGrafter"/>
</dbReference>
<name>R7T5X2_CAPTE</name>
<dbReference type="InterPro" id="IPR011989">
    <property type="entry name" value="ARM-like"/>
</dbReference>
<evidence type="ECO:0000313" key="6">
    <source>
        <dbReference type="EnsemblMetazoa" id="CapteP220554"/>
    </source>
</evidence>
<sequence length="988" mass="109499">MSAVPKALKFLETLVAPGKGTESSEDRPKSFDALLSTNITALTEALAQDSEAQSKLASYEIPNLVSVEDIRWTFSAWNLKILRYLKESMQAAVEVFKQRTDLKSENPSEHTAPPLSPDVLSFGQQKTVLSSLQFIAILGISSNLSPGVGLPVEKRSSFAAGIALKASADTQVRFARLKHCASSLVSCVSLPSLGTLILSRHLGDIFAALAEIGYSPTGKDFDERSHFRGLLDQLLNHVYLPVVVRELILLQGTPPQIKGQSPSPSWLRALCGHLLSRCVMKPNGVKLVLQGILNPTGEANSPDWKKCDAAANVIAHCPRNLVSPEKYYSVISAQVIDLLQVEDKLVAKQFNRVAVTTISTMATLHPEIAEQQIFRPLLHPLLCCTQNRADIPLNSSQSVIVCEKSLATCVDSILKLVTLCDVPCDLLLQQLLPCCHLLFLLLCFTQNGVSHLRGPVEDIVKSYLRHCELKAAVSSIQLMIYGHSSCEKDPQKLMHERLVFAGGDSGGVVVLTGLSQSWLGDWETNAKHLVTLLRKTHRNELSAEFFLTLLQHLTKVISEATESSWMSTTEQVAMETIHRNLLTLTLLGNMCEELGPACLKSVAHIIKFVQATLERAAYIMKNTTDEEFGIFETETMTMAMILLTSVLEDPHQISKEDRASTKSLLPFLEDIAHCHHDKKIREMASDLAIAVATHGRLPSERLKEMTKFEKLAEELRDRDLLGRDDDCSYIKAVEEVKDELIPVKGHGLIALKRLISSKDVMTLQNAEALLEIFRENLRHEDTYVYLAAVQGLAVLADVLADKVLPIVLEEYAETKKRKSDETRMKLGEVLVKTTKALGELTPHHRDVLLQNVLRVTRDTDDHVRASAVSNLGEICRLLRYSLGPVTHEVFECVSSLLKTDASCDVRKSCAMVLTMLLQGLGDDSLKVLDRVLLDVYRLLKQVMNVEKDEGVKLHAMLALAELDIIMKKFLFPEQSLSKHIHVLKPPVA</sequence>
<dbReference type="InterPro" id="IPR039600">
    <property type="entry name" value="TANGO6/Rtp1"/>
</dbReference>
<evidence type="ECO:0000256" key="1">
    <source>
        <dbReference type="ARBA" id="ARBA00005724"/>
    </source>
</evidence>
<evidence type="ECO:0000259" key="3">
    <source>
        <dbReference type="Pfam" id="PF23565"/>
    </source>
</evidence>
<dbReference type="Pfam" id="PF25267">
    <property type="entry name" value="TANGO6_N"/>
    <property type="match status" value="1"/>
</dbReference>
<dbReference type="HOGENOM" id="CLU_006971_1_0_1"/>
<dbReference type="Pfam" id="PF23565">
    <property type="entry name" value="ARM_TANGO6"/>
    <property type="match status" value="1"/>
</dbReference>
<dbReference type="InterPro" id="IPR016024">
    <property type="entry name" value="ARM-type_fold"/>
</dbReference>
<dbReference type="InterPro" id="IPR057347">
    <property type="entry name" value="TANGO6_N"/>
</dbReference>
<proteinExistence type="inferred from homology"/>
<evidence type="ECO:0000259" key="2">
    <source>
        <dbReference type="Pfam" id="PF10363"/>
    </source>
</evidence>
<feature type="domain" description="TANGO6 HEAT repeat" evidence="3">
    <location>
        <begin position="280"/>
        <end position="555"/>
    </location>
</feature>
<reference evidence="7" key="1">
    <citation type="submission" date="2012-12" db="EMBL/GenBank/DDBJ databases">
        <authorList>
            <person name="Hellsten U."/>
            <person name="Grimwood J."/>
            <person name="Chapman J.A."/>
            <person name="Shapiro H."/>
            <person name="Aerts A."/>
            <person name="Otillar R.P."/>
            <person name="Terry A.Y."/>
            <person name="Boore J.L."/>
            <person name="Simakov O."/>
            <person name="Marletaz F."/>
            <person name="Cho S.-J."/>
            <person name="Edsinger-Gonzales E."/>
            <person name="Havlak P."/>
            <person name="Kuo D.-H."/>
            <person name="Larsson T."/>
            <person name="Lv J."/>
            <person name="Arendt D."/>
            <person name="Savage R."/>
            <person name="Osoegawa K."/>
            <person name="de Jong P."/>
            <person name="Lindberg D.R."/>
            <person name="Seaver E.C."/>
            <person name="Weisblat D.A."/>
            <person name="Putnam N.H."/>
            <person name="Grigoriev I.V."/>
            <person name="Rokhsar D.S."/>
        </authorList>
    </citation>
    <scope>NUCLEOTIDE SEQUENCE</scope>
    <source>
        <strain evidence="7">I ESC-2004</strain>
    </source>
</reference>
<accession>R7T5X2</accession>
<dbReference type="Proteomes" id="UP000014760">
    <property type="component" value="Unassembled WGS sequence"/>
</dbReference>
<dbReference type="OrthoDB" id="39591at2759"/>
<dbReference type="OMA" id="QVATLIC"/>
<dbReference type="InterPro" id="IPR019451">
    <property type="entry name" value="Rtp1_C1"/>
</dbReference>
<reference evidence="5 7" key="2">
    <citation type="journal article" date="2013" name="Nature">
        <title>Insights into bilaterian evolution from three spiralian genomes.</title>
        <authorList>
            <person name="Simakov O."/>
            <person name="Marletaz F."/>
            <person name="Cho S.J."/>
            <person name="Edsinger-Gonzales E."/>
            <person name="Havlak P."/>
            <person name="Hellsten U."/>
            <person name="Kuo D.H."/>
            <person name="Larsson T."/>
            <person name="Lv J."/>
            <person name="Arendt D."/>
            <person name="Savage R."/>
            <person name="Osoegawa K."/>
            <person name="de Jong P."/>
            <person name="Grimwood J."/>
            <person name="Chapman J.A."/>
            <person name="Shapiro H."/>
            <person name="Aerts A."/>
            <person name="Otillar R.P."/>
            <person name="Terry A.Y."/>
            <person name="Boore J.L."/>
            <person name="Grigoriev I.V."/>
            <person name="Lindberg D.R."/>
            <person name="Seaver E.C."/>
            <person name="Weisblat D.A."/>
            <person name="Putnam N.H."/>
            <person name="Rokhsar D.S."/>
        </authorList>
    </citation>
    <scope>NUCLEOTIDE SEQUENCE</scope>
    <source>
        <strain evidence="5 7">I ESC-2004</strain>
    </source>
</reference>
<dbReference type="STRING" id="283909.R7T5X2"/>
<dbReference type="EnsemblMetazoa" id="CapteT220554">
    <property type="protein sequence ID" value="CapteP220554"/>
    <property type="gene ID" value="CapteG220554"/>
</dbReference>
<dbReference type="PANTHER" id="PTHR20959">
    <property type="entry name" value="TRANSPORT AND GOLGI ORGANIZATION PROTEIN 6 FAMILY MEMBER"/>
    <property type="match status" value="1"/>
</dbReference>
<evidence type="ECO:0000259" key="4">
    <source>
        <dbReference type="Pfam" id="PF25267"/>
    </source>
</evidence>
<dbReference type="Gene3D" id="1.25.10.10">
    <property type="entry name" value="Leucine-rich Repeat Variant"/>
    <property type="match status" value="1"/>
</dbReference>
<evidence type="ECO:0000313" key="5">
    <source>
        <dbReference type="EMBL" id="ELT88844.1"/>
    </source>
</evidence>
<gene>
    <name evidence="5" type="ORF">CAPTEDRAFT_220554</name>
</gene>
<dbReference type="Pfam" id="PF10363">
    <property type="entry name" value="RTP1_C1"/>
    <property type="match status" value="1"/>
</dbReference>
<dbReference type="AlphaFoldDB" id="R7T5X2"/>
<protein>
    <submittedName>
        <fullName evidence="5 6">Uncharacterized protein</fullName>
    </submittedName>
</protein>
<dbReference type="FunCoup" id="R7T5X2">
    <property type="interactions" value="35"/>
</dbReference>
<reference evidence="6" key="3">
    <citation type="submission" date="2015-06" db="UniProtKB">
        <authorList>
            <consortium name="EnsemblMetazoa"/>
        </authorList>
    </citation>
    <scope>IDENTIFICATION</scope>
</reference>
<dbReference type="EMBL" id="AMQN01003359">
    <property type="status" value="NOT_ANNOTATED_CDS"/>
    <property type="molecule type" value="Genomic_DNA"/>
</dbReference>
<feature type="domain" description="RNA polymerase II assembly factor Rtp1 C-terminal" evidence="2">
    <location>
        <begin position="731"/>
        <end position="840"/>
    </location>
</feature>